<dbReference type="PANTHER" id="PTHR33099">
    <property type="entry name" value="FE2OG DIOXYGENASE DOMAIN-CONTAINING PROTEIN"/>
    <property type="match status" value="1"/>
</dbReference>
<sequence>MVTTRSKAAPSTSGVISDTWEIEPVKVAFTHRDWEKYITGTLCPQVCKQLWVAVGDSPPRMEFYKLLLYEKGSHFLPHQDTQKANGMFATIIILLPSKYTGGQVVVSHASKTKTIDFAPDSLYSSALLAWYTDVKHEVKPVKSGYRLALSYNLIHTAPPEVPQPCLPDMSDSVYALRRVLRKWKDGRYQNMPEPPLVAYLLDHQYSTANLQHGHKALKGADAHRVSFLRDIAKDLGFIVGLASLTYNVTGAADDDGADYYRRRARCYSDSEEEGFGRGGRKFPSMEEEGYARSSVSGLVDLNGSLLLPGSQVKITLSDDALIPRDAFEDVKPDKTEYEGYMGNGAGQLDYWYHRTALVLMSASEVDNMYFSIAGLSYAFGKLGNSTAKPTQEDKLWASRILEKGSSLNKEQAIAMFDYALKWKDAEMWRTVMKCPVCTLEALDESRLKQAWKVFSFKVVSLGFEEFLARSKGFHERVNFIYNLEAHASKKEAAAVSKWYPKDVPLIMNIIDASGLDTFVNIIMPTLTAKQSSYAFWLAMIKALRTEKREISEKYPVATDATLTLTNTAPSSPSSNTAEANAQPYKTPSGGTALDEAIKGSLQAALPQVIELLEMTLVNGDLDTCTQLFVNVFCYRGSSVDNFRQIYNYLIPRLKSFLESRNIDVCTPPFVDVFRVLVGRYLRDVLGTKTPLAGGNIQHLRCGCATCTPLHQFLLNPSSRVTDIKMTKTRQHHLESQIAAASDLFTAVRIQMGKFPDMRVTKRPAVVETGLWLARQQAARRFLSTVGSDQLVQKIKGTRYPDVVRAINGTKVFDSVQSTLSKPAVSAWAALVAQAAAFIPRQDAEEASESATEEEMDSGSELPQPGLSRPVYARTKQTAVKHTVGAARSAVPSQLAGQKQKSGPVNLGPAFIDLTEEATD</sequence>
<name>A0A8S0WQJ6_CYCAE</name>
<feature type="region of interest" description="Disordered" evidence="1">
    <location>
        <begin position="565"/>
        <end position="586"/>
    </location>
</feature>
<protein>
    <recommendedName>
        <fullName evidence="2">Fe2OG dioxygenase domain-containing protein</fullName>
    </recommendedName>
</protein>
<gene>
    <name evidence="3" type="ORF">AAE3_LOCUS10886</name>
</gene>
<feature type="compositionally biased region" description="Polar residues" evidence="1">
    <location>
        <begin position="890"/>
        <end position="902"/>
    </location>
</feature>
<evidence type="ECO:0000256" key="1">
    <source>
        <dbReference type="SAM" id="MobiDB-lite"/>
    </source>
</evidence>
<dbReference type="PANTHER" id="PTHR33099:SF7">
    <property type="entry name" value="MYND-TYPE DOMAIN-CONTAINING PROTEIN"/>
    <property type="match status" value="1"/>
</dbReference>
<feature type="domain" description="Fe2OG dioxygenase" evidence="2">
    <location>
        <begin position="57"/>
        <end position="157"/>
    </location>
</feature>
<dbReference type="InterPro" id="IPR044862">
    <property type="entry name" value="Pro_4_hyd_alph_FE2OG_OXY"/>
</dbReference>
<feature type="compositionally biased region" description="Acidic residues" evidence="1">
    <location>
        <begin position="844"/>
        <end position="857"/>
    </location>
</feature>
<feature type="region of interest" description="Disordered" evidence="1">
    <location>
        <begin position="842"/>
        <end position="919"/>
    </location>
</feature>
<accession>A0A8S0WQJ6</accession>
<dbReference type="OrthoDB" id="124582at2759"/>
<dbReference type="Gene3D" id="2.60.120.620">
    <property type="entry name" value="q2cbj1_9rhob like domain"/>
    <property type="match status" value="1"/>
</dbReference>
<dbReference type="Pfam" id="PF13640">
    <property type="entry name" value="2OG-FeII_Oxy_3"/>
    <property type="match status" value="1"/>
</dbReference>
<organism evidence="3 4">
    <name type="scientific">Cyclocybe aegerita</name>
    <name type="common">Black poplar mushroom</name>
    <name type="synonym">Agrocybe aegerita</name>
    <dbReference type="NCBI Taxonomy" id="1973307"/>
    <lineage>
        <taxon>Eukaryota</taxon>
        <taxon>Fungi</taxon>
        <taxon>Dikarya</taxon>
        <taxon>Basidiomycota</taxon>
        <taxon>Agaricomycotina</taxon>
        <taxon>Agaricomycetes</taxon>
        <taxon>Agaricomycetidae</taxon>
        <taxon>Agaricales</taxon>
        <taxon>Agaricineae</taxon>
        <taxon>Bolbitiaceae</taxon>
        <taxon>Cyclocybe</taxon>
    </lineage>
</organism>
<evidence type="ECO:0000313" key="3">
    <source>
        <dbReference type="EMBL" id="CAA7268307.1"/>
    </source>
</evidence>
<comment type="caution">
    <text evidence="3">The sequence shown here is derived from an EMBL/GenBank/DDBJ whole genome shotgun (WGS) entry which is preliminary data.</text>
</comment>
<dbReference type="PROSITE" id="PS51471">
    <property type="entry name" value="FE2OG_OXY"/>
    <property type="match status" value="1"/>
</dbReference>
<reference evidence="3 4" key="1">
    <citation type="submission" date="2020-01" db="EMBL/GenBank/DDBJ databases">
        <authorList>
            <person name="Gupta K D."/>
        </authorList>
    </citation>
    <scope>NUCLEOTIDE SEQUENCE [LARGE SCALE GENOMIC DNA]</scope>
</reference>
<keyword evidence="4" id="KW-1185">Reference proteome</keyword>
<feature type="compositionally biased region" description="Low complexity" evidence="1">
    <location>
        <begin position="565"/>
        <end position="581"/>
    </location>
</feature>
<evidence type="ECO:0000259" key="2">
    <source>
        <dbReference type="PROSITE" id="PS51471"/>
    </source>
</evidence>
<dbReference type="AlphaFoldDB" id="A0A8S0WQJ6"/>
<evidence type="ECO:0000313" key="4">
    <source>
        <dbReference type="Proteomes" id="UP000467700"/>
    </source>
</evidence>
<proteinExistence type="predicted"/>
<dbReference type="InterPro" id="IPR005123">
    <property type="entry name" value="Oxoglu/Fe-dep_dioxygenase_dom"/>
</dbReference>
<dbReference type="Proteomes" id="UP000467700">
    <property type="component" value="Unassembled WGS sequence"/>
</dbReference>
<dbReference type="EMBL" id="CACVBS010000068">
    <property type="protein sequence ID" value="CAA7268307.1"/>
    <property type="molecule type" value="Genomic_DNA"/>
</dbReference>